<dbReference type="GeneID" id="5470013"/>
<sequence>MQLSAIESRVLQAFSLAWNFPSLTADSVSTKPSLLANSLSTWSSLSRISLSLRSSLLAYFFSMMSSFSANSSSCFFSLLWRSLIVARSTALSDCNSLWDSMQVFSLSWNFLSLSAYFFSMRSSFSANSLWDSVTMSVALR</sequence>
<evidence type="ECO:0000313" key="2">
    <source>
        <dbReference type="Proteomes" id="UP000204095"/>
    </source>
</evidence>
<organismHost>
    <name type="scientific">Paramecium bursaria</name>
    <dbReference type="NCBI Taxonomy" id="74790"/>
</organismHost>
<accession>A7J8J5</accession>
<dbReference type="KEGG" id="vg:5470013"/>
<gene>
    <name evidence="1" type="primary">n841L</name>
    <name evidence="1" type="ORF">FR483_n841L</name>
</gene>
<dbReference type="RefSeq" id="YP_001426473.1">
    <property type="nucleotide sequence ID" value="NC_008603.1"/>
</dbReference>
<reference evidence="1 2" key="1">
    <citation type="journal article" date="2007" name="Virology">
        <title>Sequence and annotation of the 314-kb MT325 and the 321-kb FR483 viruses that infect Chlorella Pbi.</title>
        <authorList>
            <person name="Fitzgerald L.A."/>
            <person name="Graves M.V."/>
            <person name="Li X."/>
            <person name="Feldblyum T."/>
            <person name="Hartigan J."/>
            <person name="Van Etten J.L."/>
        </authorList>
    </citation>
    <scope>NUCLEOTIDE SEQUENCE [LARGE SCALE GENOMIC DNA]</scope>
    <source>
        <strain evidence="1 2">FR483</strain>
    </source>
</reference>
<proteinExistence type="predicted"/>
<name>A7J8J5_PBCVF</name>
<evidence type="ECO:0000313" key="1">
    <source>
        <dbReference type="EMBL" id="ABT16126.1"/>
    </source>
</evidence>
<dbReference type="EMBL" id="DQ890022">
    <property type="protein sequence ID" value="ABT16126.1"/>
    <property type="molecule type" value="Genomic_DNA"/>
</dbReference>
<protein>
    <submittedName>
        <fullName evidence="1">Uncharacterized protein n841L</fullName>
    </submittedName>
</protein>
<dbReference type="Proteomes" id="UP000204095">
    <property type="component" value="Segment"/>
</dbReference>
<organism evidence="1 2">
    <name type="scientific">Paramecium bursaria Chlorella virus FR483</name>
    <name type="common">PBCV-FR483</name>
    <dbReference type="NCBI Taxonomy" id="399781"/>
    <lineage>
        <taxon>Viruses</taxon>
        <taxon>Varidnaviria</taxon>
        <taxon>Bamfordvirae</taxon>
        <taxon>Nucleocytoviricota</taxon>
        <taxon>Megaviricetes</taxon>
        <taxon>Algavirales</taxon>
        <taxon>Phycodnaviridae</taxon>
        <taxon>Chlorovirus</taxon>
        <taxon>Chlorovirus conductrix</taxon>
        <taxon>Paramecium bursaria Chlorella virus A1</taxon>
    </lineage>
</organism>